<feature type="compositionally biased region" description="Polar residues" evidence="6">
    <location>
        <begin position="1"/>
        <end position="23"/>
    </location>
</feature>
<feature type="region of interest" description="Disordered" evidence="6">
    <location>
        <begin position="1"/>
        <end position="43"/>
    </location>
</feature>
<name>A0A024GRY4_9STRA</name>
<dbReference type="Pfam" id="PF08016">
    <property type="entry name" value="PKD_channel"/>
    <property type="match status" value="1"/>
</dbReference>
<comment type="subcellular location">
    <subcellularLocation>
        <location evidence="1">Membrane</location>
        <topology evidence="1">Multi-pass membrane protein</topology>
    </subcellularLocation>
</comment>
<dbReference type="Gene3D" id="1.10.490.160">
    <property type="match status" value="2"/>
</dbReference>
<feature type="compositionally biased region" description="Polar residues" evidence="6">
    <location>
        <begin position="33"/>
        <end position="43"/>
    </location>
</feature>
<evidence type="ECO:0000259" key="9">
    <source>
        <dbReference type="Pfam" id="PF08016"/>
    </source>
</evidence>
<feature type="domain" description="Ryanodine receptor Ryr" evidence="8">
    <location>
        <begin position="1280"/>
        <end position="1369"/>
    </location>
</feature>
<proteinExistence type="inferred from homology"/>
<dbReference type="PANTHER" id="PTHR10877">
    <property type="entry name" value="POLYCYSTIN FAMILY MEMBER"/>
    <property type="match status" value="1"/>
</dbReference>
<feature type="transmembrane region" description="Helical" evidence="7">
    <location>
        <begin position="658"/>
        <end position="680"/>
    </location>
</feature>
<comment type="caution">
    <text evidence="11">The sequence shown here is derived from an EMBL/GenBank/DDBJ whole genome shotgun (WGS) entry which is preliminary data.</text>
</comment>
<evidence type="ECO:0000259" key="8">
    <source>
        <dbReference type="Pfam" id="PF02026"/>
    </source>
</evidence>
<dbReference type="InterPro" id="IPR013122">
    <property type="entry name" value="PKD1_2_channel"/>
</dbReference>
<evidence type="ECO:0000313" key="12">
    <source>
        <dbReference type="Proteomes" id="UP000053237"/>
    </source>
</evidence>
<dbReference type="InterPro" id="IPR046791">
    <property type="entry name" value="Polycystin_dom"/>
</dbReference>
<feature type="region of interest" description="Disordered" evidence="6">
    <location>
        <begin position="1197"/>
        <end position="1228"/>
    </location>
</feature>
<keyword evidence="4 7" id="KW-1133">Transmembrane helix</keyword>
<accession>A0A024GRY4</accession>
<evidence type="ECO:0000259" key="10">
    <source>
        <dbReference type="Pfam" id="PF20519"/>
    </source>
</evidence>
<feature type="transmembrane region" description="Helical" evidence="7">
    <location>
        <begin position="520"/>
        <end position="540"/>
    </location>
</feature>
<dbReference type="EMBL" id="CAIX01000289">
    <property type="protein sequence ID" value="CCI49326.1"/>
    <property type="molecule type" value="Genomic_DNA"/>
</dbReference>
<dbReference type="Gene3D" id="1.10.287.70">
    <property type="match status" value="1"/>
</dbReference>
<dbReference type="InterPro" id="IPR051223">
    <property type="entry name" value="Polycystin"/>
</dbReference>
<feature type="domain" description="Polycystin cation channel PKD1/PKD2" evidence="9">
    <location>
        <begin position="519"/>
        <end position="746"/>
    </location>
</feature>
<evidence type="ECO:0000256" key="6">
    <source>
        <dbReference type="SAM" id="MobiDB-lite"/>
    </source>
</evidence>
<evidence type="ECO:0000256" key="7">
    <source>
        <dbReference type="SAM" id="Phobius"/>
    </source>
</evidence>
<feature type="region of interest" description="Disordered" evidence="6">
    <location>
        <begin position="867"/>
        <end position="891"/>
    </location>
</feature>
<feature type="transmembrane region" description="Helical" evidence="7">
    <location>
        <begin position="717"/>
        <end position="741"/>
    </location>
</feature>
<comment type="similarity">
    <text evidence="2">Belongs to the polycystin family.</text>
</comment>
<protein>
    <recommendedName>
        <fullName evidence="13">Polycystin cation channel PKD1/PKD2 domain-containing protein</fullName>
    </recommendedName>
</protein>
<gene>
    <name evidence="11" type="ORF">BN9_106330</name>
</gene>
<keyword evidence="12" id="KW-1185">Reference proteome</keyword>
<reference evidence="11 12" key="1">
    <citation type="submission" date="2012-05" db="EMBL/GenBank/DDBJ databases">
        <title>Recombination and specialization in a pathogen metapopulation.</title>
        <authorList>
            <person name="Gardiner A."/>
            <person name="Kemen E."/>
            <person name="Schultz-Larsen T."/>
            <person name="MacLean D."/>
            <person name="Van Oosterhout C."/>
            <person name="Jones J.D.G."/>
        </authorList>
    </citation>
    <scope>NUCLEOTIDE SEQUENCE [LARGE SCALE GENOMIC DNA]</scope>
    <source>
        <strain evidence="11 12">Ac Nc2</strain>
    </source>
</reference>
<organism evidence="11 12">
    <name type="scientific">Albugo candida</name>
    <dbReference type="NCBI Taxonomy" id="65357"/>
    <lineage>
        <taxon>Eukaryota</taxon>
        <taxon>Sar</taxon>
        <taxon>Stramenopiles</taxon>
        <taxon>Oomycota</taxon>
        <taxon>Peronosporomycetes</taxon>
        <taxon>Albuginales</taxon>
        <taxon>Albuginaceae</taxon>
        <taxon>Albugo</taxon>
    </lineage>
</organism>
<feature type="transmembrane region" description="Helical" evidence="7">
    <location>
        <begin position="234"/>
        <end position="253"/>
    </location>
</feature>
<feature type="domain" description="Ryanodine receptor Ryr" evidence="8">
    <location>
        <begin position="1099"/>
        <end position="1187"/>
    </location>
</feature>
<dbReference type="InParanoid" id="A0A024GRY4"/>
<feature type="domain" description="Polycystin" evidence="10">
    <location>
        <begin position="275"/>
        <end position="465"/>
    </location>
</feature>
<dbReference type="Proteomes" id="UP000053237">
    <property type="component" value="Unassembled WGS sequence"/>
</dbReference>
<evidence type="ECO:0000256" key="1">
    <source>
        <dbReference type="ARBA" id="ARBA00004141"/>
    </source>
</evidence>
<feature type="transmembrane region" description="Helical" evidence="7">
    <location>
        <begin position="560"/>
        <end position="579"/>
    </location>
</feature>
<feature type="compositionally biased region" description="Acidic residues" evidence="6">
    <location>
        <begin position="1215"/>
        <end position="1225"/>
    </location>
</feature>
<dbReference type="Pfam" id="PF20519">
    <property type="entry name" value="Polycystin_dom"/>
    <property type="match status" value="1"/>
</dbReference>
<evidence type="ECO:0000313" key="11">
    <source>
        <dbReference type="EMBL" id="CCI49326.1"/>
    </source>
</evidence>
<evidence type="ECO:0008006" key="13">
    <source>
        <dbReference type="Google" id="ProtNLM"/>
    </source>
</evidence>
<dbReference type="STRING" id="65357.A0A024GRY4"/>
<evidence type="ECO:0000256" key="3">
    <source>
        <dbReference type="ARBA" id="ARBA00022692"/>
    </source>
</evidence>
<evidence type="ECO:0000256" key="2">
    <source>
        <dbReference type="ARBA" id="ARBA00007200"/>
    </source>
</evidence>
<dbReference type="InterPro" id="IPR003032">
    <property type="entry name" value="Ryanodine_rcpt"/>
</dbReference>
<dbReference type="GO" id="GO:0016020">
    <property type="term" value="C:membrane"/>
    <property type="evidence" value="ECO:0007669"/>
    <property type="project" value="UniProtKB-SubCell"/>
</dbReference>
<sequence>MSTQSDDIESGASNSPVNCSLGSSKVAEIDEATSPQQTSRNRCSSVTSECLGAHKRPPLVRYHSSEPKYPETGVGIYIKKRIAISAHRKKPNLTRNRKLLNEKSVPKQCEIISTHSLPAISENTIQKCRRLTRKLRSTNSIPPKNEIEEAQCGEPTLDSSDQLSRNIGACFADVAKTVVSSKRAAKGFLSMWTTEPQNTHFIYKGIHMKKKKLDLISLASEYKETMRRQFYQELLVYIVFLALLFTLLSCLPVEQSYQHNHVVGDLTCREHGVCEVNKLMDLYDFSAKLQSALCPQDIAITDTQSLSKLSPQIHSENQLVRIGGIHLRQVRVNPRQCLSLGSWNVICYPSFSARDEDTRVLYSKADADGEKRSYLWKDGLELLCPRLLHSMPVLPTFTRIGQQNECYGTGGYLIDLCNVKIEDIMEDKWLSAATRAASLSFILLNPFTEVFTIGYHTVTIDPSGYLSHFPHSANLRVLGLDEATLSKLNRPICVENATQSCDEIANQTHQSFFWWLDNRLMVWFALILFWTGYCIGEWSRISTQGLVTYLSTDLWNVFEIVHLLVLFCLLAQMAHYFIVSSAFRHAFLSVHPTGIDSLSDMNFDLHSYGVLLLTSYQQLSDFASVASAVSFLRVFKFLRMNSTLNLLWRVLGMAMRDLMGFLVIFNLIFLGYSFMGYYAFGSALKEFSSLSKSYSTCFHMLAGDLEYPRLQQANPRLAPLFLVTFIILVFQVLVNMFVAILSEYYEFAKHAGDTGILEEKSTGSSGGDDKVDSHIMKASCLNDDLEYDALMRMRLFLQACAPTVVTTKNQVIQLRPHQYVRLISTNLVDQEETRQRVSKLFRSAVWRIMALMRFGVKFDRRIKFHDRAKHAKSPDSSTYPEPPGSGSGVEQHERTYIRLCDDFDHKTIKKLIPIGITVRLIGDYMLGSVVPLRVVQHNKLSVECIVLENEHDRVSHMSDNERRRNSATHKYVYELLGGEKLEIPWQLFVFHVGKVIYNEIRECIVRATKIWLNYGNGGNDSSLLDDYRLWLLFDKMRSEGHKSVRLDELIRMLDMHLRRQKRTSGCSKDQIRQEAIQIMYRFRKCLTDMPSREEEGHNYRPKPVDTSKVELGPLSHIADMLAENTHEMWALERIKQGWEYGEERNGSERKHPNLIPFKLLPKDEQAFDYRSAMETIKTILIMKYVIARENTSETLTESIARSSSRRESAGQSFAVEEDDQDENVDIDLNSGSISNQVTLNKKQLNRKLSQENGSKLQRQSTFSDASPYFTFYGSDRKQIYRPTPIDTSDQEIPPSLLHLVDLLAENAHEVWSKGRMDEGWTYGPERDDKTKTHPCLVPYVFLSDEEKEYDINIAIETIKMLLAMKFQLKEGNNFR</sequence>
<evidence type="ECO:0000256" key="5">
    <source>
        <dbReference type="ARBA" id="ARBA00023136"/>
    </source>
</evidence>
<keyword evidence="5 7" id="KW-0472">Membrane</keyword>
<dbReference type="OrthoDB" id="300855at2759"/>
<dbReference type="PANTHER" id="PTHR10877:SF183">
    <property type="entry name" value="AT14535P-RELATED"/>
    <property type="match status" value="1"/>
</dbReference>
<evidence type="ECO:0000256" key="4">
    <source>
        <dbReference type="ARBA" id="ARBA00022989"/>
    </source>
</evidence>
<dbReference type="Pfam" id="PF02026">
    <property type="entry name" value="RyR"/>
    <property type="match status" value="2"/>
</dbReference>
<keyword evidence="3 7" id="KW-0812">Transmembrane</keyword>